<keyword evidence="4" id="KW-1185">Reference proteome</keyword>
<feature type="domain" description="OTU" evidence="2">
    <location>
        <begin position="581"/>
        <end position="699"/>
    </location>
</feature>
<dbReference type="Proteomes" id="UP001495910">
    <property type="component" value="Unassembled WGS sequence"/>
</dbReference>
<dbReference type="Gene3D" id="3.90.70.80">
    <property type="match status" value="1"/>
</dbReference>
<feature type="region of interest" description="Disordered" evidence="1">
    <location>
        <begin position="186"/>
        <end position="209"/>
    </location>
</feature>
<evidence type="ECO:0000313" key="4">
    <source>
        <dbReference type="Proteomes" id="UP001495910"/>
    </source>
</evidence>
<dbReference type="Pfam" id="PF02338">
    <property type="entry name" value="OTU"/>
    <property type="match status" value="1"/>
</dbReference>
<dbReference type="Gene3D" id="1.10.287.110">
    <property type="entry name" value="DnaJ domain"/>
    <property type="match status" value="1"/>
</dbReference>
<name>A0ABU9Q388_9BURK</name>
<evidence type="ECO:0000259" key="2">
    <source>
        <dbReference type="PROSITE" id="PS50802"/>
    </source>
</evidence>
<dbReference type="PROSITE" id="PS50802">
    <property type="entry name" value="OTU"/>
    <property type="match status" value="1"/>
</dbReference>
<gene>
    <name evidence="3" type="ORF">V8G57_25335</name>
</gene>
<dbReference type="SUPFAM" id="SSF46565">
    <property type="entry name" value="Chaperone J-domain"/>
    <property type="match status" value="1"/>
</dbReference>
<dbReference type="InterPro" id="IPR038765">
    <property type="entry name" value="Papain-like_cys_pep_sf"/>
</dbReference>
<dbReference type="Pfam" id="PF13699">
    <property type="entry name" value="eCIS_core"/>
    <property type="match status" value="1"/>
</dbReference>
<dbReference type="CDD" id="cd22744">
    <property type="entry name" value="OTU"/>
    <property type="match status" value="1"/>
</dbReference>
<proteinExistence type="predicted"/>
<comment type="caution">
    <text evidence="3">The sequence shown here is derived from an EMBL/GenBank/DDBJ whole genome shotgun (WGS) entry which is preliminary data.</text>
</comment>
<accession>A0ABU9Q388</accession>
<dbReference type="SUPFAM" id="SSF54001">
    <property type="entry name" value="Cysteine proteinases"/>
    <property type="match status" value="1"/>
</dbReference>
<sequence length="724" mass="79353">MKEMSTLAPALAPEVLPRQELPARAEAAPDSGNGLVAMGDFHYADSPLQRRATNAPATPMPMTGPATYSPGINRTGLPDQLKAGIESLSGLNLDNVKVHYNSARPAQLMAHAYAQGSQIHLAPGQQSHLPHEAWHLVQQAQGRVAPTTEADGTPVNDDTALEREADVMGRKAAGFRQVSTKDVPRMLTPIPSALGNDTGGTAQLGKKKRKETLIQKLRRSRLRNRFKKATPKSKRGIFRKQAKDNYGYKNADIARLIASNPEASTALTLYNPALNPGINPAYSQIGIGDTKGYYRKGFGNQPFLYLDSKAYDDKQIPSNYDDVIARFKGNDAEVAFEILSAIESGQSSGKDQEAQAKSLFLLLTQFIEAHSSRVPGSDKLARALLRRIALGQLTFQQAFNRKNGLFVSAWAKKGGAPQGGQVAGRALFGFSKDADRYDLEKLEAYLGDKLVDELLETIDGYYSDDSDTEDDDEDLAPSIDEKDNASLEEINAALETLQIPRRISNINQQVLLPGIGALVKKQSLKLLLKNHPDKEGGSQEAFDRIVNARNLLDDLISQFSNQGFIDLNQRNLDIYLQRDGLAAQTVAGDGNCFYAAVLDQILYLDGVNADPATLRQRVAQLILDNAAYFQVFVTGNQLNRIVDDILTSRSWRNVGGDFAPQLMATVLQRPVQIIQPSGPLVIDPIGGLVLNHNNTFITRNQQINIVYDGNAHYDSTRNTRQQLQ</sequence>
<reference evidence="3 4" key="1">
    <citation type="submission" date="2024-02" db="EMBL/GenBank/DDBJ databases">
        <title>Draft genome sequence of Collimonas sp. strain H4R21, an effective mineral-weathering bacterial strain isolated from the beech rhizosphere.</title>
        <authorList>
            <person name="Morin E."/>
            <person name="Uroz S."/>
            <person name="Leveau J.H.J."/>
            <person name="Kumar R."/>
            <person name="Rey M.W."/>
            <person name="Pham J."/>
        </authorList>
    </citation>
    <scope>NUCLEOTIDE SEQUENCE [LARGE SCALE GENOMIC DNA]</scope>
    <source>
        <strain evidence="3 4">H4R21</strain>
    </source>
</reference>
<dbReference type="InterPro" id="IPR003323">
    <property type="entry name" value="OTU_dom"/>
</dbReference>
<evidence type="ECO:0000256" key="1">
    <source>
        <dbReference type="SAM" id="MobiDB-lite"/>
    </source>
</evidence>
<feature type="region of interest" description="Disordered" evidence="1">
    <location>
        <begin position="1"/>
        <end position="30"/>
    </location>
</feature>
<protein>
    <submittedName>
        <fullName evidence="3">DUF4157 domain-containing protein</fullName>
    </submittedName>
</protein>
<evidence type="ECO:0000313" key="3">
    <source>
        <dbReference type="EMBL" id="MEM4990736.1"/>
    </source>
</evidence>
<dbReference type="InterPro" id="IPR025295">
    <property type="entry name" value="eCIS_core_dom"/>
</dbReference>
<organism evidence="3 4">
    <name type="scientific">Collimonas rhizosphaerae</name>
    <dbReference type="NCBI Taxonomy" id="3126357"/>
    <lineage>
        <taxon>Bacteria</taxon>
        <taxon>Pseudomonadati</taxon>
        <taxon>Pseudomonadota</taxon>
        <taxon>Betaproteobacteria</taxon>
        <taxon>Burkholderiales</taxon>
        <taxon>Oxalobacteraceae</taxon>
        <taxon>Collimonas</taxon>
    </lineage>
</organism>
<dbReference type="EMBL" id="JBANDC010000031">
    <property type="protein sequence ID" value="MEM4990736.1"/>
    <property type="molecule type" value="Genomic_DNA"/>
</dbReference>
<dbReference type="RefSeq" id="WP_342831763.1">
    <property type="nucleotide sequence ID" value="NZ_JBANDC010000031.1"/>
</dbReference>
<dbReference type="InterPro" id="IPR036869">
    <property type="entry name" value="J_dom_sf"/>
</dbReference>